<protein>
    <submittedName>
        <fullName evidence="2">Phage portal protein</fullName>
    </submittedName>
</protein>
<dbReference type="InterPro" id="IPR006430">
    <property type="entry name" value="Phage_portal_PBSX"/>
</dbReference>
<dbReference type="InterPro" id="IPR006944">
    <property type="entry name" value="Phage/GTA_portal"/>
</dbReference>
<proteinExistence type="inferred from homology"/>
<evidence type="ECO:0000256" key="1">
    <source>
        <dbReference type="ARBA" id="ARBA00006799"/>
    </source>
</evidence>
<dbReference type="NCBIfam" id="TIGR01540">
    <property type="entry name" value="portal_PBSX"/>
    <property type="match status" value="1"/>
</dbReference>
<organism evidence="2 3">
    <name type="scientific">Gilliamella apicola</name>
    <dbReference type="NCBI Taxonomy" id="1196095"/>
    <lineage>
        <taxon>Bacteria</taxon>
        <taxon>Pseudomonadati</taxon>
        <taxon>Pseudomonadota</taxon>
        <taxon>Gammaproteobacteria</taxon>
        <taxon>Orbales</taxon>
        <taxon>Orbaceae</taxon>
        <taxon>Gilliamella</taxon>
    </lineage>
</organism>
<evidence type="ECO:0000313" key="3">
    <source>
        <dbReference type="Proteomes" id="UP000319483"/>
    </source>
</evidence>
<evidence type="ECO:0000313" key="2">
    <source>
        <dbReference type="EMBL" id="TSJ97631.1"/>
    </source>
</evidence>
<dbReference type="PIRSF" id="PIRSF018494">
    <property type="entry name" value="PBSX_VPQ"/>
    <property type="match status" value="1"/>
</dbReference>
<dbReference type="EMBL" id="VMHM01000015">
    <property type="protein sequence ID" value="TSJ97631.1"/>
    <property type="molecule type" value="Genomic_DNA"/>
</dbReference>
<dbReference type="Pfam" id="PF04860">
    <property type="entry name" value="Phage_portal"/>
    <property type="match status" value="1"/>
</dbReference>
<accession>A0A556S904</accession>
<gene>
    <name evidence="2" type="ORF">FPQ15_11020</name>
</gene>
<dbReference type="AlphaFoldDB" id="A0A556S904"/>
<dbReference type="InterPro" id="IPR030935">
    <property type="entry name" value="PBSX_Proteobac"/>
</dbReference>
<reference evidence="2 3" key="1">
    <citation type="submission" date="2019-07" db="EMBL/GenBank/DDBJ databases">
        <title>Gilliamella genomes.</title>
        <authorList>
            <person name="Zheng H."/>
        </authorList>
    </citation>
    <scope>NUCLEOTIDE SEQUENCE [LARGE SCALE GENOMIC DNA]</scope>
    <source>
        <strain evidence="2 3">W8127</strain>
    </source>
</reference>
<comment type="similarity">
    <text evidence="1">Belongs to the phage portal family. PBSX subfamily.</text>
</comment>
<name>A0A556S904_9GAMM</name>
<dbReference type="Proteomes" id="UP000319483">
    <property type="component" value="Unassembled WGS sequence"/>
</dbReference>
<dbReference type="RefSeq" id="WP_144092714.1">
    <property type="nucleotide sequence ID" value="NZ_VMHM01000015.1"/>
</dbReference>
<sequence>MTELTNNEKIEVFTFGEREPLTDSRDFLNYLQCTEYGKWYEPPINFNTLANTFSSSSYHSSPIYVKRNILTSTFIPHKYLSRQSFERIANDYLILGNCYLEKRANMMRQIDGLKPTLAKYTRRGVESGQYWYIDRNFEDHEFKKGSIWHMLAPDINQEIYGLPEYLAAINSIWLDSLATVFRQRYYKNGSHAGFILYLSNPSHNEKDIEELKKALQNSRGPGNFRNLLMYAPNGKPDGLKLIPVGEVAAKDNFSDIKSVSQDDILTAHRVPPSLMGITPKNTGGFGDPEKATRVFARNEIKPLQDRFLQLNDWFGEEVVRFNPYSLDYNQ</sequence>
<comment type="caution">
    <text evidence="2">The sequence shown here is derived from an EMBL/GenBank/DDBJ whole genome shotgun (WGS) entry which is preliminary data.</text>
</comment>